<name>A0ABS2R438_9BACI</name>
<dbReference type="EMBL" id="JAFBFH010000004">
    <property type="protein sequence ID" value="MBM7713929.1"/>
    <property type="molecule type" value="Genomic_DNA"/>
</dbReference>
<dbReference type="Pfam" id="PF07849">
    <property type="entry name" value="DUF1641"/>
    <property type="match status" value="1"/>
</dbReference>
<dbReference type="RefSeq" id="WP_077112818.1">
    <property type="nucleotide sequence ID" value="NZ_JAFBFH010000004.1"/>
</dbReference>
<evidence type="ECO:0000313" key="2">
    <source>
        <dbReference type="EMBL" id="MBM7713929.1"/>
    </source>
</evidence>
<dbReference type="PANTHER" id="PTHR38433">
    <property type="match status" value="1"/>
</dbReference>
<gene>
    <name evidence="2" type="ORF">JOC94_000899</name>
</gene>
<reference evidence="2 3" key="1">
    <citation type="submission" date="2021-01" db="EMBL/GenBank/DDBJ databases">
        <title>Genomic Encyclopedia of Type Strains, Phase IV (KMG-IV): sequencing the most valuable type-strain genomes for metagenomic binning, comparative biology and taxonomic classification.</title>
        <authorList>
            <person name="Goeker M."/>
        </authorList>
    </citation>
    <scope>NUCLEOTIDE SEQUENCE [LARGE SCALE GENOMIC DNA]</scope>
    <source>
        <strain evidence="2 3">DSM 105453</strain>
    </source>
</reference>
<sequence length="186" mass="20906">MAEPIKDIQFQVPDKEKQKQKELQEIQEALLNNKEAILETMEILGYLKQRGLLDLVKGLLGQGDKVLEVLVNTANMNENKNTIKNILLLLGTIGMINVTQLEPFLLKLNAGVARVAEVEEQQQGKTGYIELARALKDPEINRAITLMLEFLRGMGQDMSDLEKNKPSSSPDTKQMMDSGETMEPKR</sequence>
<evidence type="ECO:0000256" key="1">
    <source>
        <dbReference type="SAM" id="MobiDB-lite"/>
    </source>
</evidence>
<accession>A0ABS2R438</accession>
<feature type="region of interest" description="Disordered" evidence="1">
    <location>
        <begin position="157"/>
        <end position="186"/>
    </location>
</feature>
<proteinExistence type="predicted"/>
<dbReference type="InterPro" id="IPR012440">
    <property type="entry name" value="DUF1641"/>
</dbReference>
<dbReference type="Proteomes" id="UP000823485">
    <property type="component" value="Unassembled WGS sequence"/>
</dbReference>
<evidence type="ECO:0000313" key="3">
    <source>
        <dbReference type="Proteomes" id="UP000823485"/>
    </source>
</evidence>
<protein>
    <submittedName>
        <fullName evidence="2">Uncharacterized protein YjgD (DUF1641 family)</fullName>
    </submittedName>
</protein>
<organism evidence="2 3">
    <name type="scientific">Siminovitchia thermophila</name>
    <dbReference type="NCBI Taxonomy" id="1245522"/>
    <lineage>
        <taxon>Bacteria</taxon>
        <taxon>Bacillati</taxon>
        <taxon>Bacillota</taxon>
        <taxon>Bacilli</taxon>
        <taxon>Bacillales</taxon>
        <taxon>Bacillaceae</taxon>
        <taxon>Siminovitchia</taxon>
    </lineage>
</organism>
<keyword evidence="3" id="KW-1185">Reference proteome</keyword>
<dbReference type="PANTHER" id="PTHR38433:SF1">
    <property type="entry name" value="DUF1641 DOMAIN-CONTAINING PROTEIN"/>
    <property type="match status" value="1"/>
</dbReference>
<comment type="caution">
    <text evidence="2">The sequence shown here is derived from an EMBL/GenBank/DDBJ whole genome shotgun (WGS) entry which is preliminary data.</text>
</comment>